<keyword evidence="4 16" id="KW-0678">Repressor</keyword>
<dbReference type="AlphaFoldDB" id="A0A1T4L1E3"/>
<dbReference type="OrthoDB" id="9770562at2"/>
<evidence type="ECO:0000256" key="15">
    <source>
        <dbReference type="PROSITE-ProRule" id="PRU00169"/>
    </source>
</evidence>
<dbReference type="Pfam" id="PF25601">
    <property type="entry name" value="AAA_lid_14"/>
    <property type="match status" value="1"/>
</dbReference>
<dbReference type="NCBIfam" id="TIGR01818">
    <property type="entry name" value="ntrC"/>
    <property type="match status" value="1"/>
</dbReference>
<evidence type="ECO:0000256" key="1">
    <source>
        <dbReference type="ARBA" id="ARBA00004496"/>
    </source>
</evidence>
<protein>
    <recommendedName>
        <fullName evidence="2 16">DNA-binding transcriptional regulator NtrC</fullName>
    </recommendedName>
    <alternativeName>
        <fullName evidence="16">Nitrogen regulation protein NR(I)</fullName>
    </alternativeName>
</protein>
<dbReference type="InterPro" id="IPR002197">
    <property type="entry name" value="HTH_Fis"/>
</dbReference>
<dbReference type="Gene3D" id="3.40.50.2300">
    <property type="match status" value="1"/>
</dbReference>
<dbReference type="Pfam" id="PF00072">
    <property type="entry name" value="Response_reg"/>
    <property type="match status" value="1"/>
</dbReference>
<dbReference type="CDD" id="cd19928">
    <property type="entry name" value="REC_RcNtrC-like"/>
    <property type="match status" value="1"/>
</dbReference>
<evidence type="ECO:0000256" key="6">
    <source>
        <dbReference type="ARBA" id="ARBA00022741"/>
    </source>
</evidence>
<feature type="domain" description="Sigma-54 factor interaction" evidence="17">
    <location>
        <begin position="142"/>
        <end position="370"/>
    </location>
</feature>
<dbReference type="GO" id="GO:0006355">
    <property type="term" value="P:regulation of DNA-templated transcription"/>
    <property type="evidence" value="ECO:0007669"/>
    <property type="project" value="InterPro"/>
</dbReference>
<evidence type="ECO:0000256" key="14">
    <source>
        <dbReference type="ARBA" id="ARBA00043886"/>
    </source>
</evidence>
<dbReference type="GO" id="GO:0005737">
    <property type="term" value="C:cytoplasm"/>
    <property type="evidence" value="ECO:0007669"/>
    <property type="project" value="UniProtKB-SubCell"/>
</dbReference>
<dbReference type="SUPFAM" id="SSF52172">
    <property type="entry name" value="CheY-like"/>
    <property type="match status" value="1"/>
</dbReference>
<keyword evidence="7 16" id="KW-0067">ATP-binding</keyword>
<evidence type="ECO:0000256" key="5">
    <source>
        <dbReference type="ARBA" id="ARBA00022553"/>
    </source>
</evidence>
<name>A0A1T4L1E3_9HYPH</name>
<gene>
    <name evidence="16" type="primary">ntrC</name>
    <name evidence="19" type="ORF">SAMN02745126_01292</name>
</gene>
<dbReference type="InterPro" id="IPR025943">
    <property type="entry name" value="Sigma_54_int_dom_ATP-bd_2"/>
</dbReference>
<evidence type="ECO:0000256" key="10">
    <source>
        <dbReference type="ARBA" id="ARBA00023125"/>
    </source>
</evidence>
<dbReference type="FunFam" id="3.40.50.300:FF:000006">
    <property type="entry name" value="DNA-binding transcriptional regulator NtrC"/>
    <property type="match status" value="1"/>
</dbReference>
<evidence type="ECO:0000256" key="13">
    <source>
        <dbReference type="ARBA" id="ARBA00023231"/>
    </source>
</evidence>
<dbReference type="PANTHER" id="PTHR32071:SF95">
    <property type="entry name" value="DNA-BINDING TRANSCRIPTIONAL REGULATOR NTRC"/>
    <property type="match status" value="1"/>
</dbReference>
<dbReference type="PRINTS" id="PR01590">
    <property type="entry name" value="HTHFIS"/>
</dbReference>
<dbReference type="Proteomes" id="UP000190092">
    <property type="component" value="Unassembled WGS sequence"/>
</dbReference>
<comment type="function">
    <text evidence="14 16">Member of the two-component regulatory system NtrB/NtrC, which controls expression of the nitrogen-regulated (ntr) genes in response to nitrogen limitation. Phosphorylated NtrC binds directly to DNA and stimulates the formation of open promoter-sigma54-RNA polymerase complexes.</text>
</comment>
<dbReference type="Gene3D" id="3.40.50.300">
    <property type="entry name" value="P-loop containing nucleotide triphosphate hydrolases"/>
    <property type="match status" value="1"/>
</dbReference>
<evidence type="ECO:0000256" key="16">
    <source>
        <dbReference type="RuleBase" id="RU365013"/>
    </source>
</evidence>
<dbReference type="SUPFAM" id="SSF46689">
    <property type="entry name" value="Homeodomain-like"/>
    <property type="match status" value="1"/>
</dbReference>
<dbReference type="GO" id="GO:0005524">
    <property type="term" value="F:ATP binding"/>
    <property type="evidence" value="ECO:0007669"/>
    <property type="project" value="UniProtKB-KW"/>
</dbReference>
<dbReference type="Gene3D" id="1.10.8.60">
    <property type="match status" value="1"/>
</dbReference>
<dbReference type="InterPro" id="IPR058031">
    <property type="entry name" value="AAA_lid_NorR"/>
</dbReference>
<evidence type="ECO:0000313" key="20">
    <source>
        <dbReference type="Proteomes" id="UP000190092"/>
    </source>
</evidence>
<evidence type="ECO:0000256" key="3">
    <source>
        <dbReference type="ARBA" id="ARBA00022490"/>
    </source>
</evidence>
<dbReference type="Pfam" id="PF02954">
    <property type="entry name" value="HTH_8"/>
    <property type="match status" value="1"/>
</dbReference>
<feature type="modified residue" description="4-aspartylphosphate" evidence="15">
    <location>
        <position position="55"/>
    </location>
</feature>
<reference evidence="20" key="1">
    <citation type="submission" date="2017-02" db="EMBL/GenBank/DDBJ databases">
        <authorList>
            <person name="Varghese N."/>
            <person name="Submissions S."/>
        </authorList>
    </citation>
    <scope>NUCLEOTIDE SEQUENCE [LARGE SCALE GENOMIC DNA]</scope>
    <source>
        <strain evidence="20">ATCC 27094</strain>
    </source>
</reference>
<dbReference type="PROSITE" id="PS50110">
    <property type="entry name" value="RESPONSE_REGULATORY"/>
    <property type="match status" value="1"/>
</dbReference>
<dbReference type="Gene3D" id="1.10.10.60">
    <property type="entry name" value="Homeodomain-like"/>
    <property type="match status" value="1"/>
</dbReference>
<accession>A0A1T4L1E3</accession>
<dbReference type="InterPro" id="IPR025944">
    <property type="entry name" value="Sigma_54_int_dom_CS"/>
</dbReference>
<dbReference type="SMART" id="SM00382">
    <property type="entry name" value="AAA"/>
    <property type="match status" value="1"/>
</dbReference>
<keyword evidence="10 16" id="KW-0238">DNA-binding</keyword>
<keyword evidence="6 16" id="KW-0547">Nucleotide-binding</keyword>
<dbReference type="RefSeq" id="WP_085932939.1">
    <property type="nucleotide sequence ID" value="NZ_FUWJ01000001.1"/>
</dbReference>
<keyword evidence="8 16" id="KW-0902">Two-component regulatory system</keyword>
<dbReference type="GO" id="GO:0006808">
    <property type="term" value="P:regulation of nitrogen utilization"/>
    <property type="evidence" value="ECO:0007669"/>
    <property type="project" value="UniProtKB-UniRule"/>
</dbReference>
<dbReference type="InterPro" id="IPR001789">
    <property type="entry name" value="Sig_transdc_resp-reg_receiver"/>
</dbReference>
<evidence type="ECO:0000256" key="7">
    <source>
        <dbReference type="ARBA" id="ARBA00022840"/>
    </source>
</evidence>
<keyword evidence="3 16" id="KW-0963">Cytoplasm</keyword>
<evidence type="ECO:0000256" key="12">
    <source>
        <dbReference type="ARBA" id="ARBA00023163"/>
    </source>
</evidence>
<evidence type="ECO:0000256" key="9">
    <source>
        <dbReference type="ARBA" id="ARBA00023015"/>
    </source>
</evidence>
<feature type="domain" description="Response regulatory" evidence="18">
    <location>
        <begin position="6"/>
        <end position="120"/>
    </location>
</feature>
<dbReference type="EMBL" id="FUWJ01000001">
    <property type="protein sequence ID" value="SJZ48463.1"/>
    <property type="molecule type" value="Genomic_DNA"/>
</dbReference>
<dbReference type="InterPro" id="IPR003593">
    <property type="entry name" value="AAA+_ATPase"/>
</dbReference>
<dbReference type="InterPro" id="IPR025662">
    <property type="entry name" value="Sigma_54_int_dom_ATP-bd_1"/>
</dbReference>
<proteinExistence type="predicted"/>
<dbReference type="CDD" id="cd00009">
    <property type="entry name" value="AAA"/>
    <property type="match status" value="1"/>
</dbReference>
<organism evidence="19 20">
    <name type="scientific">Enhydrobacter aerosaccus</name>
    <dbReference type="NCBI Taxonomy" id="225324"/>
    <lineage>
        <taxon>Bacteria</taxon>
        <taxon>Pseudomonadati</taxon>
        <taxon>Pseudomonadota</taxon>
        <taxon>Alphaproteobacteria</taxon>
        <taxon>Hyphomicrobiales</taxon>
        <taxon>Enhydrobacter</taxon>
    </lineage>
</organism>
<dbReference type="SUPFAM" id="SSF52540">
    <property type="entry name" value="P-loop containing nucleoside triphosphate hydrolases"/>
    <property type="match status" value="1"/>
</dbReference>
<evidence type="ECO:0000259" key="17">
    <source>
        <dbReference type="PROSITE" id="PS50045"/>
    </source>
</evidence>
<dbReference type="PROSITE" id="PS00675">
    <property type="entry name" value="SIGMA54_INTERACT_1"/>
    <property type="match status" value="1"/>
</dbReference>
<dbReference type="PROSITE" id="PS50045">
    <property type="entry name" value="SIGMA54_INTERACT_4"/>
    <property type="match status" value="1"/>
</dbReference>
<evidence type="ECO:0000313" key="19">
    <source>
        <dbReference type="EMBL" id="SJZ48463.1"/>
    </source>
</evidence>
<dbReference type="InterPro" id="IPR027417">
    <property type="entry name" value="P-loop_NTPase"/>
</dbReference>
<keyword evidence="12 16" id="KW-0804">Transcription</keyword>
<dbReference type="PANTHER" id="PTHR32071">
    <property type="entry name" value="TRANSCRIPTIONAL REGULATORY PROTEIN"/>
    <property type="match status" value="1"/>
</dbReference>
<keyword evidence="9 16" id="KW-0805">Transcription regulation</keyword>
<dbReference type="InterPro" id="IPR009057">
    <property type="entry name" value="Homeodomain-like_sf"/>
</dbReference>
<dbReference type="PROSITE" id="PS00676">
    <property type="entry name" value="SIGMA54_INTERACT_2"/>
    <property type="match status" value="1"/>
</dbReference>
<keyword evidence="13 16" id="KW-0535">Nitrogen fixation</keyword>
<dbReference type="GO" id="GO:0000156">
    <property type="term" value="F:phosphorelay response regulator activity"/>
    <property type="evidence" value="ECO:0007669"/>
    <property type="project" value="UniProtKB-UniRule"/>
</dbReference>
<dbReference type="STRING" id="225324.SAMN02745126_01292"/>
<dbReference type="InterPro" id="IPR002078">
    <property type="entry name" value="Sigma_54_int"/>
</dbReference>
<dbReference type="PROSITE" id="PS00688">
    <property type="entry name" value="SIGMA54_INTERACT_3"/>
    <property type="match status" value="1"/>
</dbReference>
<dbReference type="GO" id="GO:0043565">
    <property type="term" value="F:sequence-specific DNA binding"/>
    <property type="evidence" value="ECO:0007669"/>
    <property type="project" value="InterPro"/>
</dbReference>
<evidence type="ECO:0000256" key="8">
    <source>
        <dbReference type="ARBA" id="ARBA00023012"/>
    </source>
</evidence>
<dbReference type="Pfam" id="PF00158">
    <property type="entry name" value="Sigma54_activat"/>
    <property type="match status" value="1"/>
</dbReference>
<keyword evidence="11 16" id="KW-0010">Activator</keyword>
<keyword evidence="20" id="KW-1185">Reference proteome</keyword>
<evidence type="ECO:0000256" key="11">
    <source>
        <dbReference type="ARBA" id="ARBA00023159"/>
    </source>
</evidence>
<keyword evidence="5 15" id="KW-0597">Phosphoprotein</keyword>
<dbReference type="InterPro" id="IPR010114">
    <property type="entry name" value="Transcript_reg_NtrC"/>
</dbReference>
<evidence type="ECO:0000256" key="2">
    <source>
        <dbReference type="ARBA" id="ARBA00019059"/>
    </source>
</evidence>
<dbReference type="SMART" id="SM00448">
    <property type="entry name" value="REC"/>
    <property type="match status" value="1"/>
</dbReference>
<evidence type="ECO:0000256" key="4">
    <source>
        <dbReference type="ARBA" id="ARBA00022491"/>
    </source>
</evidence>
<comment type="subcellular location">
    <subcellularLocation>
        <location evidence="1 16">Cytoplasm</location>
    </subcellularLocation>
</comment>
<evidence type="ECO:0000259" key="18">
    <source>
        <dbReference type="PROSITE" id="PS50110"/>
    </source>
</evidence>
<sequence>MSTGTTILVADDDRAIRTVLHQALGRQGHTVRSTGAAATLWQWVQEGEGQLVITDVVMPDENGLDLVPRIRKLRPDLRIIVMSAQSTLLTAVRAAERGAFEYLPKPFDLNELVSVVNRALSAPAASITRTAQPVEEGERLPLIGRSPAMQEIYRALARLMATDLTVMVTGESGTGKELVARALHDYGKRRKGPFVALNMAAIPRELIESELFGHERGAFTGAVQRSAGKFEQAAGGTLFLDEIGDMPPEAQTRLLRVLQEGEYTTVGGRTPIKANVRIVAATHRDLRRLIQQGLFREDLFYRLNVVPIRLPPLRERLDDIPELVNHFLRTATVDGLPTKVLSPDAMTRLRQHRWPGNVRELENLVRRLSALYSEEVIGLETIENELADAILAPEADAPSGSVTSTDATLADAVDRHLQAMFAEHGDRLPPDGIYDRVISEVERPLLSLALGATRGNQLRAARLLGLNRNTLRKKIKDLDVPVVRTPQVRRGG</sequence>
<dbReference type="InterPro" id="IPR011006">
    <property type="entry name" value="CheY-like_superfamily"/>
</dbReference>